<dbReference type="EMBL" id="BMMT01000001">
    <property type="protein sequence ID" value="GGI68930.1"/>
    <property type="molecule type" value="Genomic_DNA"/>
</dbReference>
<reference evidence="2" key="5">
    <citation type="submission" date="2023-12" db="EMBL/GenBank/DDBJ databases">
        <authorList>
            <person name="Sun Q."/>
            <person name="Inoue M."/>
        </authorList>
    </citation>
    <scope>NUCLEOTIDE SEQUENCE</scope>
    <source>
        <strain evidence="2">JCM 10664</strain>
    </source>
</reference>
<dbReference type="Proteomes" id="UP000597989">
    <property type="component" value="Unassembled WGS sequence"/>
</dbReference>
<keyword evidence="5" id="KW-1185">Reference proteome</keyword>
<dbReference type="SMART" id="SM00332">
    <property type="entry name" value="PP2Cc"/>
    <property type="match status" value="1"/>
</dbReference>
<dbReference type="Proteomes" id="UP001500220">
    <property type="component" value="Unassembled WGS sequence"/>
</dbReference>
<evidence type="ECO:0000259" key="1">
    <source>
        <dbReference type="PROSITE" id="PS51746"/>
    </source>
</evidence>
<dbReference type="EMBL" id="BAAAHC010000005">
    <property type="protein sequence ID" value="GAA0512095.1"/>
    <property type="molecule type" value="Genomic_DNA"/>
</dbReference>
<reference evidence="3 4" key="2">
    <citation type="journal article" date="2014" name="Int. J. Syst. Evol. Microbiol.">
        <title>Complete genome sequence of Corynebacterium casei LMG S-19264T (=DSM 44701T), isolated from a smear-ripened cheese.</title>
        <authorList>
            <consortium name="US DOE Joint Genome Institute (JGI-PGF)"/>
            <person name="Walter F."/>
            <person name="Albersmeier A."/>
            <person name="Kalinowski J."/>
            <person name="Ruckert C."/>
        </authorList>
    </citation>
    <scope>NUCLEOTIDE SEQUENCE [LARGE SCALE GENOMIC DNA]</scope>
    <source>
        <strain evidence="3 4">CGMCC 4.7206</strain>
    </source>
</reference>
<comment type="caution">
    <text evidence="3">The sequence shown here is derived from an EMBL/GenBank/DDBJ whole genome shotgun (WGS) entry which is preliminary data.</text>
</comment>
<organism evidence="3 4">
    <name type="scientific">Saccharopolyspora thermophila</name>
    <dbReference type="NCBI Taxonomy" id="89367"/>
    <lineage>
        <taxon>Bacteria</taxon>
        <taxon>Bacillati</taxon>
        <taxon>Actinomycetota</taxon>
        <taxon>Actinomycetes</taxon>
        <taxon>Pseudonocardiales</taxon>
        <taxon>Pseudonocardiaceae</taxon>
        <taxon>Saccharopolyspora</taxon>
    </lineage>
</organism>
<reference evidence="5" key="3">
    <citation type="journal article" date="2019" name="Int. J. Syst. Evol. Microbiol.">
        <title>The Global Catalogue of Microorganisms (GCM) 10K type strain sequencing project: providing services to taxonomists for standard genome sequencing and annotation.</title>
        <authorList>
            <consortium name="The Broad Institute Genomics Platform"/>
            <consortium name="The Broad Institute Genome Sequencing Center for Infectious Disease"/>
            <person name="Wu L."/>
            <person name="Ma J."/>
        </authorList>
    </citation>
    <scope>NUCLEOTIDE SEQUENCE [LARGE SCALE GENOMIC DNA]</scope>
    <source>
        <strain evidence="5">JCM 10664</strain>
    </source>
</reference>
<evidence type="ECO:0000313" key="2">
    <source>
        <dbReference type="EMBL" id="GAA0512095.1"/>
    </source>
</evidence>
<dbReference type="InterPro" id="IPR001932">
    <property type="entry name" value="PPM-type_phosphatase-like_dom"/>
</dbReference>
<dbReference type="InterPro" id="IPR036457">
    <property type="entry name" value="PPM-type-like_dom_sf"/>
</dbReference>
<dbReference type="SMART" id="SM00331">
    <property type="entry name" value="PP2C_SIG"/>
    <property type="match status" value="1"/>
</dbReference>
<feature type="domain" description="PPM-type phosphatase" evidence="1">
    <location>
        <begin position="14"/>
        <end position="238"/>
    </location>
</feature>
<evidence type="ECO:0000313" key="5">
    <source>
        <dbReference type="Proteomes" id="UP001500220"/>
    </source>
</evidence>
<dbReference type="SUPFAM" id="SSF81606">
    <property type="entry name" value="PP2C-like"/>
    <property type="match status" value="1"/>
</dbReference>
<reference evidence="2" key="1">
    <citation type="journal article" date="2014" name="Int. J. Syst. Evol. Microbiol.">
        <title>Complete genome of a new Firmicutes species belonging to the dominant human colonic microbiota ('Ruminococcus bicirculans') reveals two chromosomes and a selective capacity to utilize plant glucans.</title>
        <authorList>
            <consortium name="NISC Comparative Sequencing Program"/>
            <person name="Wegmann U."/>
            <person name="Louis P."/>
            <person name="Goesmann A."/>
            <person name="Henrissat B."/>
            <person name="Duncan S.H."/>
            <person name="Flint H.J."/>
        </authorList>
    </citation>
    <scope>NUCLEOTIDE SEQUENCE</scope>
    <source>
        <strain evidence="2">JCM 10664</strain>
    </source>
</reference>
<dbReference type="PROSITE" id="PS51746">
    <property type="entry name" value="PPM_2"/>
    <property type="match status" value="1"/>
</dbReference>
<protein>
    <submittedName>
        <fullName evidence="3">Serine/threonine protein phosphatase</fullName>
    </submittedName>
</protein>
<accession>A0A917N621</accession>
<gene>
    <name evidence="2" type="ORF">GCM10009545_12640</name>
    <name evidence="3" type="ORF">GCM10011581_02410</name>
</gene>
<dbReference type="Gene3D" id="3.60.40.10">
    <property type="entry name" value="PPM-type phosphatase domain"/>
    <property type="match status" value="1"/>
</dbReference>
<sequence length="239" mass="25028">MLTTPHLALTAHARSHAASDRGPRDINADAVATHTDATTGRSAFVVADGIGDHLLAARAARLAATTTAREAVRTGALCGLRRAQKELRAHFAQAEANCVLVVAVLPPADRPGQHGEIAWVGDCRAYWWNGRVLHQATVDHTLAEFWRGHGVVPPAGTEHIVTDSVRTARPTDIGRARIGAGPGRLLLTSDGVHKSVPLPHLKTLLAEGAHTGETAAALVTTARSLGSTDNATAVVVDQP</sequence>
<proteinExistence type="predicted"/>
<evidence type="ECO:0000313" key="3">
    <source>
        <dbReference type="EMBL" id="GGI68930.1"/>
    </source>
</evidence>
<name>A0A917N621_9PSEU</name>
<dbReference type="AlphaFoldDB" id="A0A917N621"/>
<evidence type="ECO:0000313" key="4">
    <source>
        <dbReference type="Proteomes" id="UP000597989"/>
    </source>
</evidence>
<reference evidence="3" key="4">
    <citation type="submission" date="2020-09" db="EMBL/GenBank/DDBJ databases">
        <authorList>
            <person name="Sun Q."/>
            <person name="Zhou Y."/>
        </authorList>
    </citation>
    <scope>NUCLEOTIDE SEQUENCE</scope>
    <source>
        <strain evidence="3">CGMCC 4.7206</strain>
    </source>
</reference>
<dbReference type="RefSeq" id="WP_188984465.1">
    <property type="nucleotide sequence ID" value="NZ_BAAAHC010000005.1"/>
</dbReference>